<dbReference type="OrthoDB" id="7061261at2"/>
<sequence length="171" mass="19227">MSGKPATTRLFLALWPEQGIRDQLAQWRDAWRWPQGAASVPDDKLHVTLHFLGNQPSERVPEIMQGLAVPFAPFRLSLGQAKLWPHGIAVLEPHMEPDELLQLHADLAQALVALGLLPEERKYRPHVTMSRRAPNAIAPTDGPLIDWEIQRYALVESRPGNGGYAVLKYYT</sequence>
<dbReference type="HAMAP" id="MF_01940">
    <property type="entry name" value="RNA_CPDase"/>
    <property type="match status" value="1"/>
</dbReference>
<evidence type="ECO:0000313" key="3">
    <source>
        <dbReference type="EMBL" id="TFW33270.1"/>
    </source>
</evidence>
<name>A0A4Y9T1C9_9BURK</name>
<evidence type="ECO:0000256" key="2">
    <source>
        <dbReference type="HAMAP-Rule" id="MF_01940"/>
    </source>
</evidence>
<evidence type="ECO:0000313" key="4">
    <source>
        <dbReference type="Proteomes" id="UP000297258"/>
    </source>
</evidence>
<keyword evidence="1 2" id="KW-0378">Hydrolase</keyword>
<feature type="short sequence motif" description="HXTX 1" evidence="2">
    <location>
        <begin position="46"/>
        <end position="49"/>
    </location>
</feature>
<dbReference type="Gene3D" id="3.90.1140.10">
    <property type="entry name" value="Cyclic phosphodiesterase"/>
    <property type="match status" value="1"/>
</dbReference>
<dbReference type="PANTHER" id="PTHR35561:SF1">
    <property type="entry name" value="RNA 2',3'-CYCLIC PHOSPHODIESTERASE"/>
    <property type="match status" value="1"/>
</dbReference>
<reference evidence="3 4" key="1">
    <citation type="submission" date="2019-03" db="EMBL/GenBank/DDBJ databases">
        <title>Draft genome of Massilia hortus sp. nov., a novel bacterial species of the Oxalobacteraceae family.</title>
        <authorList>
            <person name="Peta V."/>
            <person name="Raths R."/>
            <person name="Bucking H."/>
        </authorList>
    </citation>
    <scope>NUCLEOTIDE SEQUENCE [LARGE SCALE GENOMIC DNA]</scope>
    <source>
        <strain evidence="3 4">ONC3</strain>
    </source>
</reference>
<comment type="caution">
    <text evidence="3">The sequence shown here is derived from an EMBL/GenBank/DDBJ whole genome shotgun (WGS) entry which is preliminary data.</text>
</comment>
<dbReference type="Proteomes" id="UP000297258">
    <property type="component" value="Unassembled WGS sequence"/>
</dbReference>
<dbReference type="EC" id="3.1.4.58" evidence="2"/>
<feature type="short sequence motif" description="HXTX 2" evidence="2">
    <location>
        <begin position="126"/>
        <end position="129"/>
    </location>
</feature>
<proteinExistence type="inferred from homology"/>
<evidence type="ECO:0000256" key="1">
    <source>
        <dbReference type="ARBA" id="ARBA00022801"/>
    </source>
</evidence>
<organism evidence="3 4">
    <name type="scientific">Massilia horti</name>
    <dbReference type="NCBI Taxonomy" id="2562153"/>
    <lineage>
        <taxon>Bacteria</taxon>
        <taxon>Pseudomonadati</taxon>
        <taxon>Pseudomonadota</taxon>
        <taxon>Betaproteobacteria</taxon>
        <taxon>Burkholderiales</taxon>
        <taxon>Oxalobacteraceae</taxon>
        <taxon>Telluria group</taxon>
        <taxon>Massilia</taxon>
    </lineage>
</organism>
<dbReference type="GO" id="GO:0008664">
    <property type="term" value="F:RNA 2',3'-cyclic 3'-phosphodiesterase activity"/>
    <property type="evidence" value="ECO:0007669"/>
    <property type="project" value="UniProtKB-EC"/>
</dbReference>
<comment type="catalytic activity">
    <reaction evidence="2">
        <text>a 3'-end 2',3'-cyclophospho-ribonucleotide-RNA + H2O = a 3'-end 2'-phospho-ribonucleotide-RNA + H(+)</text>
        <dbReference type="Rhea" id="RHEA:11828"/>
        <dbReference type="Rhea" id="RHEA-COMP:10464"/>
        <dbReference type="Rhea" id="RHEA-COMP:17353"/>
        <dbReference type="ChEBI" id="CHEBI:15377"/>
        <dbReference type="ChEBI" id="CHEBI:15378"/>
        <dbReference type="ChEBI" id="CHEBI:83064"/>
        <dbReference type="ChEBI" id="CHEBI:173113"/>
        <dbReference type="EC" id="3.1.4.58"/>
    </reaction>
</comment>
<protein>
    <recommendedName>
        <fullName evidence="2">RNA 2',3'-cyclic phosphodiesterase</fullName>
        <shortName evidence="2">RNA 2',3'-CPDase</shortName>
        <ecNumber evidence="2">3.1.4.58</ecNumber>
    </recommendedName>
</protein>
<dbReference type="EMBL" id="SPUM01000043">
    <property type="protein sequence ID" value="TFW33270.1"/>
    <property type="molecule type" value="Genomic_DNA"/>
</dbReference>
<gene>
    <name evidence="3" type="primary">thpR</name>
    <name evidence="3" type="ORF">E4O92_07380</name>
</gene>
<dbReference type="InterPro" id="IPR009097">
    <property type="entry name" value="Cyclic_Pdiesterase"/>
</dbReference>
<comment type="function">
    <text evidence="2">Hydrolyzes RNA 2',3'-cyclic phosphodiester to an RNA 2'-phosphomonoester.</text>
</comment>
<comment type="similarity">
    <text evidence="2">Belongs to the 2H phosphoesterase superfamily. ThpR family.</text>
</comment>
<dbReference type="SUPFAM" id="SSF55144">
    <property type="entry name" value="LigT-like"/>
    <property type="match status" value="1"/>
</dbReference>
<dbReference type="InterPro" id="IPR004175">
    <property type="entry name" value="RNA_CPDase"/>
</dbReference>
<dbReference type="Pfam" id="PF13563">
    <property type="entry name" value="2_5_RNA_ligase2"/>
    <property type="match status" value="1"/>
</dbReference>
<dbReference type="GO" id="GO:0004113">
    <property type="term" value="F:2',3'-cyclic-nucleotide 3'-phosphodiesterase activity"/>
    <property type="evidence" value="ECO:0007669"/>
    <property type="project" value="InterPro"/>
</dbReference>
<keyword evidence="4" id="KW-1185">Reference proteome</keyword>
<feature type="active site" description="Proton acceptor" evidence="2">
    <location>
        <position position="126"/>
    </location>
</feature>
<feature type="active site" description="Proton donor" evidence="2">
    <location>
        <position position="46"/>
    </location>
</feature>
<dbReference type="PANTHER" id="PTHR35561">
    <property type="entry name" value="RNA 2',3'-CYCLIC PHOSPHODIESTERASE"/>
    <property type="match status" value="1"/>
</dbReference>
<dbReference type="AlphaFoldDB" id="A0A4Y9T1C9"/>
<accession>A0A4Y9T1C9</accession>
<dbReference type="RefSeq" id="WP_135189114.1">
    <property type="nucleotide sequence ID" value="NZ_SPUM01000043.1"/>
</dbReference>
<dbReference type="NCBIfam" id="TIGR02258">
    <property type="entry name" value="2_5_ligase"/>
    <property type="match status" value="1"/>
</dbReference>